<name>A0A1C0Y8E1_9BACL</name>
<sequence length="59" mass="6922">MRTRLETIGGLQRDTKGSRKAMPRPYCIVFLPPRLGKKLAAMWRNNKTLNTVYIERLNF</sequence>
<dbReference type="AlphaFoldDB" id="A0A1C0Y8E1"/>
<accession>A0A1C0Y8E1</accession>
<dbReference type="Proteomes" id="UP000093482">
    <property type="component" value="Unassembled WGS sequence"/>
</dbReference>
<reference evidence="1 2" key="1">
    <citation type="submission" date="2016-07" db="EMBL/GenBank/DDBJ databases">
        <title>Caryophanon latum genome sequencing.</title>
        <authorList>
            <person name="Verma A."/>
            <person name="Pal Y."/>
            <person name="Krishnamurthi S."/>
        </authorList>
    </citation>
    <scope>NUCLEOTIDE SEQUENCE [LARGE SCALE GENOMIC DNA]</scope>
    <source>
        <strain evidence="1 2">DSM 14151</strain>
    </source>
</reference>
<gene>
    <name evidence="1" type="ORF">A6K76_03380</name>
</gene>
<keyword evidence="2" id="KW-1185">Reference proteome</keyword>
<proteinExistence type="predicted"/>
<protein>
    <submittedName>
        <fullName evidence="1">Uncharacterized protein</fullName>
    </submittedName>
</protein>
<evidence type="ECO:0000313" key="1">
    <source>
        <dbReference type="EMBL" id="OCS83429.1"/>
    </source>
</evidence>
<comment type="caution">
    <text evidence="1">The sequence shown here is derived from an EMBL/GenBank/DDBJ whole genome shotgun (WGS) entry which is preliminary data.</text>
</comment>
<evidence type="ECO:0000313" key="2">
    <source>
        <dbReference type="Proteomes" id="UP000093482"/>
    </source>
</evidence>
<organism evidence="1 2">
    <name type="scientific">Caryophanon latum</name>
    <dbReference type="NCBI Taxonomy" id="33977"/>
    <lineage>
        <taxon>Bacteria</taxon>
        <taxon>Bacillati</taxon>
        <taxon>Bacillota</taxon>
        <taxon>Bacilli</taxon>
        <taxon>Bacillales</taxon>
        <taxon>Caryophanaceae</taxon>
        <taxon>Caryophanon</taxon>
    </lineage>
</organism>
<dbReference type="EMBL" id="MATO01000089">
    <property type="protein sequence ID" value="OCS83429.1"/>
    <property type="molecule type" value="Genomic_DNA"/>
</dbReference>